<evidence type="ECO:0000259" key="2">
    <source>
        <dbReference type="Pfam" id="PF00582"/>
    </source>
</evidence>
<dbReference type="Gene3D" id="3.40.50.620">
    <property type="entry name" value="HUPs"/>
    <property type="match status" value="2"/>
</dbReference>
<dbReference type="KEGG" id="sfic:EIZ62_03100"/>
<accession>A0A6I6FB15</accession>
<proteinExistence type="inferred from homology"/>
<organism evidence="3 4">
    <name type="scientific">Streptomyces ficellus</name>
    <dbReference type="NCBI Taxonomy" id="1977088"/>
    <lineage>
        <taxon>Bacteria</taxon>
        <taxon>Bacillati</taxon>
        <taxon>Actinomycetota</taxon>
        <taxon>Actinomycetes</taxon>
        <taxon>Kitasatosporales</taxon>
        <taxon>Streptomycetaceae</taxon>
        <taxon>Streptomyces</taxon>
    </lineage>
</organism>
<dbReference type="Proteomes" id="UP000422572">
    <property type="component" value="Chromosome"/>
</dbReference>
<feature type="domain" description="UspA" evidence="2">
    <location>
        <begin position="1"/>
        <end position="139"/>
    </location>
</feature>
<evidence type="ECO:0000313" key="4">
    <source>
        <dbReference type="Proteomes" id="UP000422572"/>
    </source>
</evidence>
<reference evidence="3 4" key="1">
    <citation type="submission" date="2018-12" db="EMBL/GenBank/DDBJ databases">
        <title>Complete genome sequence of Streptomyces ficellus NRRL8067, the producer of ficellomycin, feldamycin and nojirimycin.</title>
        <authorList>
            <person name="Zhang H."/>
            <person name="Yue R."/>
            <person name="Liu Y."/>
            <person name="Li M."/>
            <person name="Mu H."/>
            <person name="Zhang J."/>
        </authorList>
    </citation>
    <scope>NUCLEOTIDE SEQUENCE [LARGE SCALE GENOMIC DNA]</scope>
    <source>
        <strain evidence="3 4">NRRL 8067</strain>
    </source>
</reference>
<dbReference type="EMBL" id="CP034279">
    <property type="protein sequence ID" value="QGV77352.1"/>
    <property type="molecule type" value="Genomic_DNA"/>
</dbReference>
<dbReference type="OrthoDB" id="4867015at2"/>
<keyword evidence="4" id="KW-1185">Reference proteome</keyword>
<dbReference type="PRINTS" id="PR01438">
    <property type="entry name" value="UNVRSLSTRESS"/>
</dbReference>
<dbReference type="Pfam" id="PF00582">
    <property type="entry name" value="Usp"/>
    <property type="match status" value="2"/>
</dbReference>
<dbReference type="PANTHER" id="PTHR46268:SF6">
    <property type="entry name" value="UNIVERSAL STRESS PROTEIN UP12"/>
    <property type="match status" value="1"/>
</dbReference>
<dbReference type="PANTHER" id="PTHR46268">
    <property type="entry name" value="STRESS RESPONSE PROTEIN NHAX"/>
    <property type="match status" value="1"/>
</dbReference>
<comment type="similarity">
    <text evidence="1">Belongs to the universal stress protein A family.</text>
</comment>
<gene>
    <name evidence="3" type="ORF">EIZ62_03100</name>
</gene>
<dbReference type="SUPFAM" id="SSF52402">
    <property type="entry name" value="Adenine nucleotide alpha hydrolases-like"/>
    <property type="match status" value="2"/>
</dbReference>
<dbReference type="InterPro" id="IPR006015">
    <property type="entry name" value="Universal_stress_UspA"/>
</dbReference>
<dbReference type="AlphaFoldDB" id="A0A6I6FB15"/>
<protein>
    <submittedName>
        <fullName evidence="3">Universal stress protein</fullName>
    </submittedName>
</protein>
<feature type="domain" description="UspA" evidence="2">
    <location>
        <begin position="151"/>
        <end position="286"/>
    </location>
</feature>
<dbReference type="RefSeq" id="WP_156691171.1">
    <property type="nucleotide sequence ID" value="NZ_CP034279.1"/>
</dbReference>
<dbReference type="InterPro" id="IPR006016">
    <property type="entry name" value="UspA"/>
</dbReference>
<dbReference type="InterPro" id="IPR014729">
    <property type="entry name" value="Rossmann-like_a/b/a_fold"/>
</dbReference>
<sequence>MSGNITVGVDGSPESLTAVRWAAHEAELRQAPLRLVQGGERPVPSMPFSPYASTRSRQADRILRSTAEEVRSRYPGLTVTTERLTCRADHALIAEANESGDVDLMVLGSRGLAGMDGFLIGPVGLAVVGASERPVVLVRPGTVPLTGSGDVVVGVDLHESPAALLGFAFREASRRQRTLRVVNVWGVPATYGLPEDAAPETGLEFHAVVDKTLEEALAPWQREFPAVPVVARAVTGVVGAQLVYASVGADLLIVGRHERRAPMGPRMGHVVHAVIHHAAAPVVVVPQTRHP</sequence>
<evidence type="ECO:0000256" key="1">
    <source>
        <dbReference type="ARBA" id="ARBA00008791"/>
    </source>
</evidence>
<name>A0A6I6FB15_9ACTN</name>
<evidence type="ECO:0000313" key="3">
    <source>
        <dbReference type="EMBL" id="QGV77352.1"/>
    </source>
</evidence>